<name>A0ABR8C787_9CYAN</name>
<dbReference type="RefSeq" id="WP_190577426.1">
    <property type="nucleotide sequence ID" value="NZ_CAWPQU010000067.1"/>
</dbReference>
<protein>
    <submittedName>
        <fullName evidence="1">DUF1269 domain-containing protein</fullName>
    </submittedName>
</protein>
<evidence type="ECO:0000313" key="1">
    <source>
        <dbReference type="EMBL" id="MBD2316539.1"/>
    </source>
</evidence>
<comment type="caution">
    <text evidence="1">The sequence shown here is derived from an EMBL/GenBank/DDBJ whole genome shotgun (WGS) entry which is preliminary data.</text>
</comment>
<organism evidence="1 2">
    <name type="scientific">Phormidium tenue FACHB-1050</name>
    <dbReference type="NCBI Taxonomy" id="2692857"/>
    <lineage>
        <taxon>Bacteria</taxon>
        <taxon>Bacillati</taxon>
        <taxon>Cyanobacteriota</taxon>
        <taxon>Cyanophyceae</taxon>
        <taxon>Oscillatoriophycideae</taxon>
        <taxon>Oscillatoriales</taxon>
        <taxon>Oscillatoriaceae</taxon>
        <taxon>Phormidium</taxon>
    </lineage>
</organism>
<accession>A0ABR8C787</accession>
<dbReference type="EMBL" id="JACJQY010000007">
    <property type="protein sequence ID" value="MBD2316539.1"/>
    <property type="molecule type" value="Genomic_DNA"/>
</dbReference>
<proteinExistence type="predicted"/>
<reference evidence="1 2" key="1">
    <citation type="journal article" date="2020" name="ISME J.">
        <title>Comparative genomics reveals insights into cyanobacterial evolution and habitat adaptation.</title>
        <authorList>
            <person name="Chen M.Y."/>
            <person name="Teng W.K."/>
            <person name="Zhao L."/>
            <person name="Hu C.X."/>
            <person name="Zhou Y.K."/>
            <person name="Han B.P."/>
            <person name="Song L.R."/>
            <person name="Shu W.S."/>
        </authorList>
    </citation>
    <scope>NUCLEOTIDE SEQUENCE [LARGE SCALE GENOMIC DNA]</scope>
    <source>
        <strain evidence="1 2">FACHB-1050</strain>
    </source>
</reference>
<dbReference type="InterPro" id="IPR009200">
    <property type="entry name" value="DUF1269_membrane"/>
</dbReference>
<evidence type="ECO:0000313" key="2">
    <source>
        <dbReference type="Proteomes" id="UP000618445"/>
    </source>
</evidence>
<dbReference type="Proteomes" id="UP000618445">
    <property type="component" value="Unassembled WGS sequence"/>
</dbReference>
<gene>
    <name evidence="1" type="ORF">H6G05_06725</name>
</gene>
<dbReference type="Pfam" id="PF06897">
    <property type="entry name" value="DUF1269"/>
    <property type="match status" value="1"/>
</dbReference>
<sequence>MSDLIVIGFKDEFKADEVLIDLRKLELEYLIDLEDAAIVVRNKDGKVKVNQTQELVASGALNGGFWGLLIGLLFFQPLLGILGAAVGALSGALTDVGIDDNFIQELGNTIESGTSAIFILVRKSTPDRVLEDLSKFEGKVLQTSLSHEDEAKLQAALTKSELKTDSMFREELTWNQN</sequence>
<keyword evidence="2" id="KW-1185">Reference proteome</keyword>